<comment type="caution">
    <text evidence="11">The sequence shown here is derived from an EMBL/GenBank/DDBJ whole genome shotgun (WGS) entry which is preliminary data.</text>
</comment>
<dbReference type="InterPro" id="IPR015947">
    <property type="entry name" value="PUA-like_sf"/>
</dbReference>
<proteinExistence type="inferred from homology"/>
<evidence type="ECO:0000259" key="10">
    <source>
        <dbReference type="SMART" id="SM00359"/>
    </source>
</evidence>
<dbReference type="PANTHER" id="PTHR42873">
    <property type="entry name" value="RIBOSOMAL RNA LARGE SUBUNIT METHYLTRANSFERASE"/>
    <property type="match status" value="1"/>
</dbReference>
<keyword evidence="3" id="KW-0698">rRNA processing</keyword>
<keyword evidence="4 11" id="KW-0489">Methyltransferase</keyword>
<dbReference type="GO" id="GO:0006364">
    <property type="term" value="P:rRNA processing"/>
    <property type="evidence" value="ECO:0007669"/>
    <property type="project" value="UniProtKB-KW"/>
</dbReference>
<evidence type="ECO:0000256" key="5">
    <source>
        <dbReference type="ARBA" id="ARBA00022679"/>
    </source>
</evidence>
<dbReference type="InterPro" id="IPR029063">
    <property type="entry name" value="SAM-dependent_MTases_sf"/>
</dbReference>
<gene>
    <name evidence="11" type="ORF">KDA27_10450</name>
</gene>
<dbReference type="GO" id="GO:0003723">
    <property type="term" value="F:RNA binding"/>
    <property type="evidence" value="ECO:0007669"/>
    <property type="project" value="UniProtKB-KW"/>
</dbReference>
<keyword evidence="5" id="KW-0808">Transferase</keyword>
<feature type="region of interest" description="Disordered" evidence="9">
    <location>
        <begin position="400"/>
        <end position="439"/>
    </location>
</feature>
<evidence type="ECO:0000256" key="3">
    <source>
        <dbReference type="ARBA" id="ARBA00022552"/>
    </source>
</evidence>
<reference evidence="11" key="1">
    <citation type="submission" date="2020-04" db="EMBL/GenBank/DDBJ databases">
        <authorList>
            <person name="Zhang T."/>
        </authorList>
    </citation>
    <scope>NUCLEOTIDE SEQUENCE</scope>
    <source>
        <strain evidence="11">HKST-UBA02</strain>
    </source>
</reference>
<organism evidence="11 12">
    <name type="scientific">Eiseniibacteriota bacterium</name>
    <dbReference type="NCBI Taxonomy" id="2212470"/>
    <lineage>
        <taxon>Bacteria</taxon>
        <taxon>Candidatus Eiseniibacteriota</taxon>
    </lineage>
</organism>
<feature type="domain" description="PUA" evidence="10">
    <location>
        <begin position="10"/>
        <end position="96"/>
    </location>
</feature>
<dbReference type="SUPFAM" id="SSF53335">
    <property type="entry name" value="S-adenosyl-L-methionine-dependent methyltransferases"/>
    <property type="match status" value="1"/>
</dbReference>
<dbReference type="Proteomes" id="UP000739538">
    <property type="component" value="Unassembled WGS sequence"/>
</dbReference>
<dbReference type="GO" id="GO:0008168">
    <property type="term" value="F:methyltransferase activity"/>
    <property type="evidence" value="ECO:0007669"/>
    <property type="project" value="UniProtKB-KW"/>
</dbReference>
<dbReference type="Pfam" id="PF10672">
    <property type="entry name" value="Methyltrans_SAM"/>
    <property type="match status" value="1"/>
</dbReference>
<dbReference type="CDD" id="cd02440">
    <property type="entry name" value="AdoMet_MTases"/>
    <property type="match status" value="1"/>
</dbReference>
<keyword evidence="6" id="KW-0949">S-adenosyl-L-methionine</keyword>
<dbReference type="CDD" id="cd11572">
    <property type="entry name" value="RlmI_M_like"/>
    <property type="match status" value="1"/>
</dbReference>
<dbReference type="GO" id="GO:0005737">
    <property type="term" value="C:cytoplasm"/>
    <property type="evidence" value="ECO:0007669"/>
    <property type="project" value="UniProtKB-SubCell"/>
</dbReference>
<evidence type="ECO:0000313" key="12">
    <source>
        <dbReference type="Proteomes" id="UP000739538"/>
    </source>
</evidence>
<dbReference type="PANTHER" id="PTHR42873:SF1">
    <property type="entry name" value="S-ADENOSYLMETHIONINE-DEPENDENT METHYLTRANSFERASE DOMAIN-CONTAINING PROTEIN"/>
    <property type="match status" value="1"/>
</dbReference>
<evidence type="ECO:0000256" key="8">
    <source>
        <dbReference type="ARBA" id="ARBA00038091"/>
    </source>
</evidence>
<evidence type="ECO:0000256" key="1">
    <source>
        <dbReference type="ARBA" id="ARBA00004496"/>
    </source>
</evidence>
<dbReference type="Gene3D" id="3.30.750.80">
    <property type="entry name" value="RNA methyltransferase domain (HRMD) like"/>
    <property type="match status" value="1"/>
</dbReference>
<comment type="subcellular location">
    <subcellularLocation>
        <location evidence="1">Cytoplasm</location>
    </subcellularLocation>
</comment>
<evidence type="ECO:0000313" key="11">
    <source>
        <dbReference type="EMBL" id="MCA9756214.1"/>
    </source>
</evidence>
<evidence type="ECO:0000256" key="9">
    <source>
        <dbReference type="SAM" id="MobiDB-lite"/>
    </source>
</evidence>
<dbReference type="InterPro" id="IPR036974">
    <property type="entry name" value="PUA_sf"/>
</dbReference>
<evidence type="ECO:0000256" key="7">
    <source>
        <dbReference type="ARBA" id="ARBA00022884"/>
    </source>
</evidence>
<evidence type="ECO:0000256" key="4">
    <source>
        <dbReference type="ARBA" id="ARBA00022603"/>
    </source>
</evidence>
<dbReference type="Gene3D" id="3.40.50.150">
    <property type="entry name" value="Vaccinia Virus protein VP39"/>
    <property type="match status" value="1"/>
</dbReference>
<dbReference type="InterPro" id="IPR002478">
    <property type="entry name" value="PUA"/>
</dbReference>
<evidence type="ECO:0000256" key="2">
    <source>
        <dbReference type="ARBA" id="ARBA00022490"/>
    </source>
</evidence>
<dbReference type="SUPFAM" id="SSF88697">
    <property type="entry name" value="PUA domain-like"/>
    <property type="match status" value="1"/>
</dbReference>
<dbReference type="Pfam" id="PF17785">
    <property type="entry name" value="PUA_3"/>
    <property type="match status" value="1"/>
</dbReference>
<dbReference type="InterPro" id="IPR019614">
    <property type="entry name" value="SAM-dep_methyl-trfase"/>
</dbReference>
<dbReference type="Gene3D" id="2.30.130.10">
    <property type="entry name" value="PUA domain"/>
    <property type="match status" value="1"/>
</dbReference>
<dbReference type="SMART" id="SM00359">
    <property type="entry name" value="PUA"/>
    <property type="match status" value="1"/>
</dbReference>
<evidence type="ECO:0000256" key="6">
    <source>
        <dbReference type="ARBA" id="ARBA00022691"/>
    </source>
</evidence>
<dbReference type="InterPro" id="IPR041532">
    <property type="entry name" value="RlmI-like_PUA"/>
</dbReference>
<comment type="similarity">
    <text evidence="8">Belongs to the methyltransferase superfamily. RlmI family.</text>
</comment>
<protein>
    <submittedName>
        <fullName evidence="11">Class I SAM-dependent rRNA methyltransferase</fullName>
    </submittedName>
</protein>
<sequence>MTSQTLDVRFRIRLRPGRERSVELRHPWLFSGAVEEIEALPDAVPGDVGDIVSSDGRFLARGTVHPSSQIVSRLLTWRDEPIDEAFFAARIDQAIELRKGLLTSHRTNACRIVNSEGDELPGLVVDRYHQHLSVQTLTAGMVRARDIWLGLLLERLSPLGVIERGDNSAREEIDAEPGQVLHGLVPSEPILIQENGLPFRVDLFGGQKTGFYLDQRDNRALVGSDCAHLDLLNLFGFTGGFSIYAADGGAERVVQVDSSGPAHELARQNWELNGLPESRLTLVEQDAFRFVRESDDLFDRLILDPPPLARSRQSLDSALRAYKDLHLWSFCRARPNAEIFTFSCSQHVTPDLFQKVVFGAAHDVGARLQWIHRLGPGRDHPVHLNHPQGEYLKGLHLRVLEPGTPPSRKGGTGHDELSGQLDDFGTAERDAGKRPRSRR</sequence>
<reference evidence="11" key="2">
    <citation type="journal article" date="2021" name="Microbiome">
        <title>Successional dynamics and alternative stable states in a saline activated sludge microbial community over 9 years.</title>
        <authorList>
            <person name="Wang Y."/>
            <person name="Ye J."/>
            <person name="Ju F."/>
            <person name="Liu L."/>
            <person name="Boyd J.A."/>
            <person name="Deng Y."/>
            <person name="Parks D.H."/>
            <person name="Jiang X."/>
            <person name="Yin X."/>
            <person name="Woodcroft B.J."/>
            <person name="Tyson G.W."/>
            <person name="Hugenholtz P."/>
            <person name="Polz M.F."/>
            <person name="Zhang T."/>
        </authorList>
    </citation>
    <scope>NUCLEOTIDE SEQUENCE</scope>
    <source>
        <strain evidence="11">HKST-UBA02</strain>
    </source>
</reference>
<dbReference type="AlphaFoldDB" id="A0A956SED4"/>
<keyword evidence="7" id="KW-0694">RNA-binding</keyword>
<dbReference type="GO" id="GO:0032259">
    <property type="term" value="P:methylation"/>
    <property type="evidence" value="ECO:0007669"/>
    <property type="project" value="UniProtKB-KW"/>
</dbReference>
<name>A0A956SED4_UNCEI</name>
<dbReference type="CDD" id="cd21153">
    <property type="entry name" value="PUA_RlmI"/>
    <property type="match status" value="1"/>
</dbReference>
<dbReference type="PROSITE" id="PS50890">
    <property type="entry name" value="PUA"/>
    <property type="match status" value="1"/>
</dbReference>
<accession>A0A956SED4</accession>
<keyword evidence="2" id="KW-0963">Cytoplasm</keyword>
<dbReference type="EMBL" id="JAGQHS010000045">
    <property type="protein sequence ID" value="MCA9756214.1"/>
    <property type="molecule type" value="Genomic_DNA"/>
</dbReference>